<dbReference type="InterPro" id="IPR004374">
    <property type="entry name" value="PrfB"/>
</dbReference>
<protein>
    <recommendedName>
        <fullName evidence="3 7">Peptide chain release factor 2</fullName>
        <shortName evidence="7">RF-2</shortName>
    </recommendedName>
</protein>
<dbReference type="InterPro" id="IPR045853">
    <property type="entry name" value="Pep_chain_release_fac_I_sf"/>
</dbReference>
<evidence type="ECO:0000256" key="2">
    <source>
        <dbReference type="ARBA" id="ARBA00010835"/>
    </source>
</evidence>
<dbReference type="PROSITE" id="PS00745">
    <property type="entry name" value="RF_PROK_I"/>
    <property type="match status" value="1"/>
</dbReference>
<evidence type="ECO:0000256" key="1">
    <source>
        <dbReference type="ARBA" id="ARBA00002613"/>
    </source>
</evidence>
<dbReference type="NCBIfam" id="TIGR00020">
    <property type="entry name" value="prfB"/>
    <property type="match status" value="1"/>
</dbReference>
<dbReference type="PANTHER" id="PTHR43116">
    <property type="entry name" value="PEPTIDE CHAIN RELEASE FACTOR 2"/>
    <property type="match status" value="1"/>
</dbReference>
<evidence type="ECO:0000256" key="6">
    <source>
        <dbReference type="ARBA" id="ARBA00022917"/>
    </source>
</evidence>
<comment type="caution">
    <text evidence="9">The sequence shown here is derived from an EMBL/GenBank/DDBJ whole genome shotgun (WGS) entry which is preliminary data.</text>
</comment>
<dbReference type="InterPro" id="IPR000352">
    <property type="entry name" value="Pep_chain_release_fac_I"/>
</dbReference>
<name>A0ABU7RC60_9ACTN</name>
<reference evidence="9 10" key="1">
    <citation type="submission" date="2024-01" db="EMBL/GenBank/DDBJ databases">
        <title>Description of Olsenella sp. nov., isolated from pig feces.</title>
        <authorList>
            <person name="Chang Y.-H."/>
        </authorList>
    </citation>
    <scope>NUCLEOTIDE SEQUENCE [LARGE SCALE GENOMIC DNA]</scope>
    <source>
        <strain evidence="9 10">YH-ols2223</strain>
    </source>
</reference>
<dbReference type="Gene3D" id="3.30.160.20">
    <property type="match status" value="1"/>
</dbReference>
<evidence type="ECO:0000259" key="8">
    <source>
        <dbReference type="PROSITE" id="PS00745"/>
    </source>
</evidence>
<sequence>MADVTTEALGALSNRLKEVEGYLHADDLRSDVEALERQSALPGFWDDAESASKTMADITRMKEDLASIERARALLGDAEAAFELGSETEDADLLGEADSCVAKLEASLAELELSSWFTGEFDHGDAIVNITPGQGGLEAQDWCAMLLHMYLRYCERRGWKVTVNDAPTAEIIGIDRATFTVSGKNAYGMLRAEQGVHRLVRISPTDEKKRRQTTFAGVEVLPVLPDDVEVDVDPKDLRVDVYHATGHGGQGVNTTDSAVRITHLPTGIVVTCQNERSQLQNKEIAMGILRSRLYELELQKREAALDELRGPKQDIGFGSQIRSYVLYPYQMVKDLRTGVETGNVEAVLEDGDLDQFVIGYHRWMVNADRSAPVTG</sequence>
<dbReference type="PANTHER" id="PTHR43116:SF3">
    <property type="entry name" value="CLASS I PEPTIDE CHAIN RELEASE FACTOR"/>
    <property type="match status" value="1"/>
</dbReference>
<dbReference type="SMART" id="SM00937">
    <property type="entry name" value="PCRF"/>
    <property type="match status" value="1"/>
</dbReference>
<comment type="function">
    <text evidence="1 7">Peptide chain release factor 2 directs the termination of translation in response to the peptide chain termination codons UGA and UAA.</text>
</comment>
<comment type="PTM">
    <text evidence="7">Methylated by PrmC. Methylation increases the termination efficiency of RF2.</text>
</comment>
<evidence type="ECO:0000256" key="7">
    <source>
        <dbReference type="HAMAP-Rule" id="MF_00094"/>
    </source>
</evidence>
<dbReference type="Gene3D" id="3.30.70.1660">
    <property type="match status" value="1"/>
</dbReference>
<keyword evidence="10" id="KW-1185">Reference proteome</keyword>
<evidence type="ECO:0000256" key="3">
    <source>
        <dbReference type="ARBA" id="ARBA00019192"/>
    </source>
</evidence>
<evidence type="ECO:0000313" key="10">
    <source>
        <dbReference type="Proteomes" id="UP001332931"/>
    </source>
</evidence>
<feature type="domain" description="Prokaryotic-type class I peptide chain release factors" evidence="8">
    <location>
        <begin position="243"/>
        <end position="259"/>
    </location>
</feature>
<keyword evidence="4 7" id="KW-0488">Methylation</keyword>
<comment type="subcellular location">
    <subcellularLocation>
        <location evidence="7">Cytoplasm</location>
    </subcellularLocation>
</comment>
<organism evidence="9 10">
    <name type="scientific">Olsenella absiana</name>
    <dbReference type="NCBI Taxonomy" id="3115222"/>
    <lineage>
        <taxon>Bacteria</taxon>
        <taxon>Bacillati</taxon>
        <taxon>Actinomycetota</taxon>
        <taxon>Coriobacteriia</taxon>
        <taxon>Coriobacteriales</taxon>
        <taxon>Atopobiaceae</taxon>
        <taxon>Olsenella</taxon>
    </lineage>
</organism>
<dbReference type="RefSeq" id="WP_330958938.1">
    <property type="nucleotide sequence ID" value="NZ_JAZGJQ010000014.1"/>
</dbReference>
<dbReference type="HAMAP" id="MF_00094">
    <property type="entry name" value="Rel_fac_2"/>
    <property type="match status" value="1"/>
</dbReference>
<dbReference type="Pfam" id="PF03462">
    <property type="entry name" value="PCRF"/>
    <property type="match status" value="1"/>
</dbReference>
<dbReference type="EMBL" id="JAZGJQ010000014">
    <property type="protein sequence ID" value="MEE6148171.1"/>
    <property type="molecule type" value="Genomic_DNA"/>
</dbReference>
<dbReference type="InterPro" id="IPR005139">
    <property type="entry name" value="PCRF"/>
</dbReference>
<comment type="similarity">
    <text evidence="2 7">Belongs to the prokaryotic/mitochondrial release factor family.</text>
</comment>
<keyword evidence="6 7" id="KW-0648">Protein biosynthesis</keyword>
<gene>
    <name evidence="7 9" type="primary">prfB</name>
    <name evidence="9" type="ORF">VXJ25_09295</name>
</gene>
<dbReference type="SUPFAM" id="SSF75620">
    <property type="entry name" value="Release factor"/>
    <property type="match status" value="1"/>
</dbReference>
<proteinExistence type="inferred from homology"/>
<evidence type="ECO:0000313" key="9">
    <source>
        <dbReference type="EMBL" id="MEE6148171.1"/>
    </source>
</evidence>
<accession>A0ABU7RC60</accession>
<feature type="modified residue" description="N5-methylglutamine" evidence="7">
    <location>
        <position position="250"/>
    </location>
</feature>
<evidence type="ECO:0000256" key="5">
    <source>
        <dbReference type="ARBA" id="ARBA00022490"/>
    </source>
</evidence>
<evidence type="ECO:0000256" key="4">
    <source>
        <dbReference type="ARBA" id="ARBA00022481"/>
    </source>
</evidence>
<keyword evidence="5 7" id="KW-0963">Cytoplasm</keyword>
<dbReference type="Gene3D" id="1.20.58.410">
    <property type="entry name" value="Release factor"/>
    <property type="match status" value="1"/>
</dbReference>
<dbReference type="Proteomes" id="UP001332931">
    <property type="component" value="Unassembled WGS sequence"/>
</dbReference>
<dbReference type="Pfam" id="PF00472">
    <property type="entry name" value="RF-1"/>
    <property type="match status" value="1"/>
</dbReference>